<dbReference type="EMBL" id="CAMGYJ010000004">
    <property type="protein sequence ID" value="CAI0404904.1"/>
    <property type="molecule type" value="Genomic_DNA"/>
</dbReference>
<dbReference type="InterPro" id="IPR035513">
    <property type="entry name" value="Invertase/methylesterase_inhib"/>
</dbReference>
<dbReference type="GO" id="GO:0030599">
    <property type="term" value="F:pectinesterase activity"/>
    <property type="evidence" value="ECO:0007669"/>
    <property type="project" value="UniProtKB-EC"/>
</dbReference>
<dbReference type="GO" id="GO:0004857">
    <property type="term" value="F:enzyme inhibitor activity"/>
    <property type="evidence" value="ECO:0007669"/>
    <property type="project" value="InterPro"/>
</dbReference>
<accession>A0AAV0J4Z5</accession>
<evidence type="ECO:0000256" key="8">
    <source>
        <dbReference type="SAM" id="Coils"/>
    </source>
</evidence>
<evidence type="ECO:0000256" key="5">
    <source>
        <dbReference type="ARBA" id="ARBA00023157"/>
    </source>
</evidence>
<sequence length="199" mass="21206">MIPLITTLLLASLLFLSTFPTPSAAAVATAATRKYKTYLKTACADATYPKVCYTSLAPYTSAIKTDDVKLCSAALSVTLQAVRDTSSLVSRLRKREGLGKGDVAVLKDCAEEIQDAVDELKQTAKVVSRLKRGTAAGRELDIANIRTWLSAAITDETTCTDVFDGGDVSAAVKGPIWKSIKKVGRLTSNALALVDKLAY</sequence>
<dbReference type="SMART" id="SM00856">
    <property type="entry name" value="PMEI"/>
    <property type="match status" value="1"/>
</dbReference>
<dbReference type="Proteomes" id="UP001154282">
    <property type="component" value="Unassembled WGS sequence"/>
</dbReference>
<evidence type="ECO:0000256" key="3">
    <source>
        <dbReference type="ARBA" id="ARBA00013229"/>
    </source>
</evidence>
<dbReference type="Gene3D" id="1.20.140.40">
    <property type="entry name" value="Invertase/pectin methylesterase inhibitor family protein"/>
    <property type="match status" value="1"/>
</dbReference>
<evidence type="ECO:0000256" key="1">
    <source>
        <dbReference type="ARBA" id="ARBA00006027"/>
    </source>
</evidence>
<gene>
    <name evidence="11" type="ORF">LITE_LOCUS12669</name>
</gene>
<evidence type="ECO:0000256" key="6">
    <source>
        <dbReference type="ARBA" id="ARBA00023180"/>
    </source>
</evidence>
<proteinExistence type="inferred from homology"/>
<dbReference type="Pfam" id="PF04043">
    <property type="entry name" value="PMEI"/>
    <property type="match status" value="1"/>
</dbReference>
<dbReference type="PANTHER" id="PTHR31080">
    <property type="entry name" value="PECTINESTERASE INHIBITOR-LIKE"/>
    <property type="match status" value="1"/>
</dbReference>
<evidence type="ECO:0000313" key="12">
    <source>
        <dbReference type="Proteomes" id="UP001154282"/>
    </source>
</evidence>
<keyword evidence="12" id="KW-1185">Reference proteome</keyword>
<evidence type="ECO:0000256" key="9">
    <source>
        <dbReference type="SAM" id="SignalP"/>
    </source>
</evidence>
<evidence type="ECO:0000259" key="10">
    <source>
        <dbReference type="SMART" id="SM00856"/>
    </source>
</evidence>
<protein>
    <recommendedName>
        <fullName evidence="3">pectinesterase</fullName>
        <ecNumber evidence="3">3.1.1.11</ecNumber>
    </recommendedName>
</protein>
<feature type="signal peptide" evidence="9">
    <location>
        <begin position="1"/>
        <end position="25"/>
    </location>
</feature>
<dbReference type="FunFam" id="1.20.140.40:FF:000010">
    <property type="entry name" value="Pectinesterase"/>
    <property type="match status" value="1"/>
</dbReference>
<name>A0AAV0J4Z5_9ROSI</name>
<keyword evidence="8" id="KW-0175">Coiled coil</keyword>
<dbReference type="AlphaFoldDB" id="A0AAV0J4Z5"/>
<feature type="coiled-coil region" evidence="8">
    <location>
        <begin position="103"/>
        <end position="130"/>
    </location>
</feature>
<comment type="similarity">
    <text evidence="7">Belongs to the PMEI family.</text>
</comment>
<dbReference type="CDD" id="cd15798">
    <property type="entry name" value="PMEI-like_3"/>
    <property type="match status" value="1"/>
</dbReference>
<feature type="chain" id="PRO_5043919932" description="pectinesterase" evidence="9">
    <location>
        <begin position="26"/>
        <end position="199"/>
    </location>
</feature>
<keyword evidence="4 9" id="KW-0732">Signal</keyword>
<comment type="similarity">
    <text evidence="1">In the N-terminal section; belongs to the PMEI family.</text>
</comment>
<keyword evidence="6" id="KW-0325">Glycoprotein</keyword>
<comment type="caution">
    <text evidence="11">The sequence shown here is derived from an EMBL/GenBank/DDBJ whole genome shotgun (WGS) entry which is preliminary data.</text>
</comment>
<dbReference type="InterPro" id="IPR051955">
    <property type="entry name" value="PME_Inhibitor"/>
</dbReference>
<dbReference type="EC" id="3.1.1.11" evidence="3"/>
<evidence type="ECO:0000256" key="4">
    <source>
        <dbReference type="ARBA" id="ARBA00022729"/>
    </source>
</evidence>
<feature type="domain" description="Pectinesterase inhibitor" evidence="10">
    <location>
        <begin position="34"/>
        <end position="193"/>
    </location>
</feature>
<dbReference type="PANTHER" id="PTHR31080:SF15">
    <property type="entry name" value="INVERTASE"/>
    <property type="match status" value="1"/>
</dbReference>
<evidence type="ECO:0000256" key="7">
    <source>
        <dbReference type="ARBA" id="ARBA00038471"/>
    </source>
</evidence>
<reference evidence="11" key="1">
    <citation type="submission" date="2022-08" db="EMBL/GenBank/DDBJ databases">
        <authorList>
            <person name="Gutierrez-Valencia J."/>
        </authorList>
    </citation>
    <scope>NUCLEOTIDE SEQUENCE</scope>
</reference>
<organism evidence="11 12">
    <name type="scientific">Linum tenue</name>
    <dbReference type="NCBI Taxonomy" id="586396"/>
    <lineage>
        <taxon>Eukaryota</taxon>
        <taxon>Viridiplantae</taxon>
        <taxon>Streptophyta</taxon>
        <taxon>Embryophyta</taxon>
        <taxon>Tracheophyta</taxon>
        <taxon>Spermatophyta</taxon>
        <taxon>Magnoliopsida</taxon>
        <taxon>eudicotyledons</taxon>
        <taxon>Gunneridae</taxon>
        <taxon>Pentapetalae</taxon>
        <taxon>rosids</taxon>
        <taxon>fabids</taxon>
        <taxon>Malpighiales</taxon>
        <taxon>Linaceae</taxon>
        <taxon>Linum</taxon>
    </lineage>
</organism>
<evidence type="ECO:0000313" key="11">
    <source>
        <dbReference type="EMBL" id="CAI0404904.1"/>
    </source>
</evidence>
<dbReference type="SUPFAM" id="SSF101148">
    <property type="entry name" value="Plant invertase/pectin methylesterase inhibitor"/>
    <property type="match status" value="1"/>
</dbReference>
<dbReference type="InterPro" id="IPR006501">
    <property type="entry name" value="Pectinesterase_inhib_dom"/>
</dbReference>
<comment type="similarity">
    <text evidence="2">In the C-terminal section; belongs to the pectinesterase family.</text>
</comment>
<evidence type="ECO:0000256" key="2">
    <source>
        <dbReference type="ARBA" id="ARBA00007786"/>
    </source>
</evidence>
<dbReference type="NCBIfam" id="TIGR01614">
    <property type="entry name" value="PME_inhib"/>
    <property type="match status" value="1"/>
</dbReference>
<keyword evidence="5" id="KW-1015">Disulfide bond</keyword>